<dbReference type="EMBL" id="CP000557">
    <property type="protein sequence ID" value="ABO67208.1"/>
    <property type="molecule type" value="Genomic_DNA"/>
</dbReference>
<accession>A4IPF4</accession>
<organism evidence="1 2">
    <name type="scientific">Geobacillus thermodenitrificans (strain NG80-2)</name>
    <dbReference type="NCBI Taxonomy" id="420246"/>
    <lineage>
        <taxon>Bacteria</taxon>
        <taxon>Bacillati</taxon>
        <taxon>Bacillota</taxon>
        <taxon>Bacilli</taxon>
        <taxon>Bacillales</taxon>
        <taxon>Anoxybacillaceae</taxon>
        <taxon>Geobacillus</taxon>
    </lineage>
</organism>
<dbReference type="Proteomes" id="UP000001578">
    <property type="component" value="Chromosome"/>
</dbReference>
<dbReference type="HOGENOM" id="CLU_2368876_0_0_9"/>
<dbReference type="KEGG" id="gtn:GTNG_1848"/>
<proteinExistence type="predicted"/>
<reference evidence="1 2" key="1">
    <citation type="journal article" date="2007" name="Proc. Natl. Acad. Sci. U.S.A.">
        <title>Genome and proteome of long-chain alkane degrading Geobacillus thermodenitrificans NG80-2 isolated from a deep-subsurface oil reservoir.</title>
        <authorList>
            <person name="Feng L."/>
            <person name="Wang W."/>
            <person name="Cheng J."/>
            <person name="Ren Y."/>
            <person name="Zhao G."/>
            <person name="Gao C."/>
            <person name="Tang Y."/>
            <person name="Liu X."/>
            <person name="Han W."/>
            <person name="Peng X."/>
            <person name="Liu R."/>
            <person name="Wang L."/>
        </authorList>
    </citation>
    <scope>NUCLEOTIDE SEQUENCE [LARGE SCALE GENOMIC DNA]</scope>
    <source>
        <strain evidence="1 2">NG80-2</strain>
    </source>
</reference>
<sequence length="95" mass="11044">MNIPRAVMEKKSTKDGAMRKPAILCKSRDLVQSLLRKTTREIKMMIGEKAFDTEWSLMSRWLECYLNDFPYGQAVQLGFDSQENNRSEVAVRHFA</sequence>
<dbReference type="AlphaFoldDB" id="A4IPF4"/>
<protein>
    <submittedName>
        <fullName evidence="1">Uncharacterized protein</fullName>
    </submittedName>
</protein>
<evidence type="ECO:0000313" key="2">
    <source>
        <dbReference type="Proteomes" id="UP000001578"/>
    </source>
</evidence>
<name>A4IPF4_GEOTN</name>
<evidence type="ECO:0000313" key="1">
    <source>
        <dbReference type="EMBL" id="ABO67208.1"/>
    </source>
</evidence>
<gene>
    <name evidence="1" type="ordered locus">GTNG_1848</name>
</gene>